<dbReference type="GO" id="GO:0003700">
    <property type="term" value="F:DNA-binding transcription factor activity"/>
    <property type="evidence" value="ECO:0007669"/>
    <property type="project" value="InterPro"/>
</dbReference>
<dbReference type="InterPro" id="IPR052067">
    <property type="entry name" value="Metal_resp_HTH_trans_reg"/>
</dbReference>
<dbReference type="InterPro" id="IPR036390">
    <property type="entry name" value="WH_DNA-bd_sf"/>
</dbReference>
<evidence type="ECO:0000256" key="1">
    <source>
        <dbReference type="ARBA" id="ARBA00023015"/>
    </source>
</evidence>
<comment type="caution">
    <text evidence="5">The sequence shown here is derived from an EMBL/GenBank/DDBJ whole genome shotgun (WGS) entry which is preliminary data.</text>
</comment>
<dbReference type="SUPFAM" id="SSF46785">
    <property type="entry name" value="Winged helix' DNA-binding domain"/>
    <property type="match status" value="1"/>
</dbReference>
<proteinExistence type="predicted"/>
<dbReference type="PANTHER" id="PTHR35790">
    <property type="entry name" value="HTH-TYPE TRANSCRIPTIONAL REGULATOR PCHR"/>
    <property type="match status" value="1"/>
</dbReference>
<dbReference type="Gene3D" id="1.10.10.10">
    <property type="entry name" value="Winged helix-like DNA-binding domain superfamily/Winged helix DNA-binding domain"/>
    <property type="match status" value="1"/>
</dbReference>
<accession>A0A6G4A0W8</accession>
<evidence type="ECO:0000313" key="5">
    <source>
        <dbReference type="EMBL" id="NEW07469.1"/>
    </source>
</evidence>
<protein>
    <submittedName>
        <fullName evidence="5">MarR family transcriptional regulator</fullName>
    </submittedName>
</protein>
<dbReference type="GO" id="GO:0003677">
    <property type="term" value="F:DNA binding"/>
    <property type="evidence" value="ECO:0007669"/>
    <property type="project" value="UniProtKB-KW"/>
</dbReference>
<organism evidence="5">
    <name type="scientific">Paenibacillus sp. SYP-B3998</name>
    <dbReference type="NCBI Taxonomy" id="2678564"/>
    <lineage>
        <taxon>Bacteria</taxon>
        <taxon>Bacillati</taxon>
        <taxon>Bacillota</taxon>
        <taxon>Bacilli</taxon>
        <taxon>Bacillales</taxon>
        <taxon>Paenibacillaceae</taxon>
        <taxon>Paenibacillus</taxon>
    </lineage>
</organism>
<sequence>MEKHAKIAPLFGKVQKMMQLHEAHERKEKDIFFAVARQCGIKNMSDDLTMSETHVIEQIGMHETINVTRLAEKMGMTKGAITKIGAKLLDRGWIEKFALSGNRKEVLFRLTPDGHSVYDVHEQYHLYAEKLFEDFINRYTDEEYQFIDRLIGDITQAIETSMAAMGKVLNEAQNK</sequence>
<keyword evidence="2" id="KW-0238">DNA-binding</keyword>
<dbReference type="EMBL" id="JAAIKC010000005">
    <property type="protein sequence ID" value="NEW07469.1"/>
    <property type="molecule type" value="Genomic_DNA"/>
</dbReference>
<feature type="domain" description="HTH marR-type" evidence="4">
    <location>
        <begin position="4"/>
        <end position="156"/>
    </location>
</feature>
<dbReference type="InterPro" id="IPR036388">
    <property type="entry name" value="WH-like_DNA-bd_sf"/>
</dbReference>
<keyword evidence="1" id="KW-0805">Transcription regulation</keyword>
<name>A0A6G4A0W8_9BACL</name>
<reference evidence="5" key="1">
    <citation type="submission" date="2020-02" db="EMBL/GenBank/DDBJ databases">
        <authorList>
            <person name="Shen X.-R."/>
            <person name="Zhang Y.-X."/>
        </authorList>
    </citation>
    <scope>NUCLEOTIDE SEQUENCE</scope>
    <source>
        <strain evidence="5">SYP-B3998</strain>
    </source>
</reference>
<dbReference type="PROSITE" id="PS50995">
    <property type="entry name" value="HTH_MARR_2"/>
    <property type="match status" value="1"/>
</dbReference>
<keyword evidence="3" id="KW-0804">Transcription</keyword>
<evidence type="ECO:0000256" key="3">
    <source>
        <dbReference type="ARBA" id="ARBA00023163"/>
    </source>
</evidence>
<dbReference type="SMART" id="SM00347">
    <property type="entry name" value="HTH_MARR"/>
    <property type="match status" value="1"/>
</dbReference>
<dbReference type="InterPro" id="IPR000835">
    <property type="entry name" value="HTH_MarR-typ"/>
</dbReference>
<evidence type="ECO:0000259" key="4">
    <source>
        <dbReference type="PROSITE" id="PS50995"/>
    </source>
</evidence>
<dbReference type="InterPro" id="IPR023187">
    <property type="entry name" value="Tscrpt_reg_MarR-type_CS"/>
</dbReference>
<dbReference type="PANTHER" id="PTHR35790:SF4">
    <property type="entry name" value="HTH-TYPE TRANSCRIPTIONAL REGULATOR PCHR"/>
    <property type="match status" value="1"/>
</dbReference>
<evidence type="ECO:0000256" key="2">
    <source>
        <dbReference type="ARBA" id="ARBA00023125"/>
    </source>
</evidence>
<dbReference type="RefSeq" id="WP_163948487.1">
    <property type="nucleotide sequence ID" value="NZ_JAAIKC010000005.1"/>
</dbReference>
<dbReference type="AlphaFoldDB" id="A0A6G4A0W8"/>
<gene>
    <name evidence="5" type="ORF">GK047_15800</name>
</gene>
<dbReference type="PROSITE" id="PS01117">
    <property type="entry name" value="HTH_MARR_1"/>
    <property type="match status" value="1"/>
</dbReference>
<dbReference type="Pfam" id="PF01047">
    <property type="entry name" value="MarR"/>
    <property type="match status" value="1"/>
</dbReference>